<evidence type="ECO:0000313" key="11">
    <source>
        <dbReference type="Proteomes" id="UP000593562"/>
    </source>
</evidence>
<evidence type="ECO:0000313" key="10">
    <source>
        <dbReference type="EMBL" id="KAF5748130.1"/>
    </source>
</evidence>
<dbReference type="GO" id="GO:0005634">
    <property type="term" value="C:nucleus"/>
    <property type="evidence" value="ECO:0007669"/>
    <property type="project" value="UniProtKB-SubCell"/>
</dbReference>
<dbReference type="InterPro" id="IPR047365">
    <property type="entry name" value="Tudor_AtPTM-like"/>
</dbReference>
<feature type="compositionally biased region" description="Low complexity" evidence="8">
    <location>
        <begin position="870"/>
        <end position="884"/>
    </location>
</feature>
<feature type="compositionally biased region" description="Basic and acidic residues" evidence="8">
    <location>
        <begin position="855"/>
        <end position="864"/>
    </location>
</feature>
<evidence type="ECO:0000256" key="1">
    <source>
        <dbReference type="ARBA" id="ARBA00004123"/>
    </source>
</evidence>
<keyword evidence="2" id="KW-0132">Cell division</keyword>
<dbReference type="InterPro" id="IPR016024">
    <property type="entry name" value="ARM-type_fold"/>
</dbReference>
<evidence type="ECO:0000256" key="4">
    <source>
        <dbReference type="ARBA" id="ARBA00022776"/>
    </source>
</evidence>
<proteinExistence type="predicted"/>
<dbReference type="GO" id="GO:0051301">
    <property type="term" value="P:cell division"/>
    <property type="evidence" value="ECO:0007669"/>
    <property type="project" value="UniProtKB-KW"/>
</dbReference>
<accession>A0A7J7DP33</accession>
<feature type="compositionally biased region" description="Basic and acidic residues" evidence="8">
    <location>
        <begin position="573"/>
        <end position="599"/>
    </location>
</feature>
<dbReference type="FunCoup" id="A0A7J7DP33">
    <property type="interactions" value="3072"/>
</dbReference>
<feature type="compositionally biased region" description="Basic and acidic residues" evidence="8">
    <location>
        <begin position="540"/>
        <end position="559"/>
    </location>
</feature>
<feature type="compositionally biased region" description="Basic and acidic residues" evidence="8">
    <location>
        <begin position="320"/>
        <end position="336"/>
    </location>
</feature>
<sequence>MATSADKELEQKLLEAGNRLADPPSSVDELLALLDQVEKCLAKVEQSPGESMQNALAPSLTALVADKLFQHPDVDVKVSVASCISEITRITAPEAPYDDEQMKEVFQLIVSSFENLSDKSSRSYDKRTSILETVAKVRSCVLMLDLECDELIVEMFQYFLKSIRDHHPENVFSSMEIIMSLVLEESEEITMDLISPILSSVRKNEEVLPISWKLGEKVLESSSSKLKPYLIQAVKTLGISFGDYSKVVASICGEISGDDRKDAHDADEHTAGESKMLEAPLDETKQANKGTETVPPSVEQSGPTNDTASKPVEENGIPQKGDDKSLVDPDSSEKLEVAQQIEQPKDIDGSTNDGPLSLDVEKVVSLGHNQEQASKRKGRKPNSSFKLAESSEISQATGEKEAEDFADHKSQNLDISCESSKDPSVEPVLPLVNEKEPDDLPSSPKVVEGETMNSSSSSPGGSIADESHSKKTGGSKKNEGSVPAEDLPKKASEGDSDAENTPHRRSGKKLRTGSSKEAESPLMGDAPKKGSGTTNESEAEPLKHPAKKIDALGKIREELTPIQSGNKKRRTKAILEKGSTKDDEVSSLKSTEHPLKESPKTNSKRKQTAGKEKELGDVDSGEELIGKKVQVWWPLDKKYYVGVIDSFDSVKKRHKVVYADGDIEELYLKKEKWEIISDLPGSDGEGKADHPTTEASSEIPLKKKLKGNFDRSAKHGKLDASHKRVGSASSSKSKVAGTRSDQKSKDASKPDGKSKKDSKQSDDEDGVGKFKDVTPRSSSRSKKDDRATPKTNKLEEQSSLSLKTSKSKYDSTKSNKSRRENLKGSFSGKGKTPKSGEKSNANGGGKLKSATSKVKGGEEVKDISTDTPKVVESSKGKSTSSSKVSGKRRRGA</sequence>
<feature type="compositionally biased region" description="Polar residues" evidence="8">
    <location>
        <begin position="381"/>
        <end position="397"/>
    </location>
</feature>
<feature type="compositionally biased region" description="Basic and acidic residues" evidence="8">
    <location>
        <begin position="807"/>
        <end position="822"/>
    </location>
</feature>
<keyword evidence="5" id="KW-0234">DNA repair</keyword>
<comment type="caution">
    <text evidence="10">The sequence shown here is derived from an EMBL/GenBank/DDBJ whole genome shotgun (WGS) entry which is preliminary data.</text>
</comment>
<dbReference type="OrthoDB" id="200660at2759"/>
<protein>
    <recommendedName>
        <fullName evidence="9">PTM/DIR17-like Tudor domain-containing protein</fullName>
    </recommendedName>
</protein>
<evidence type="ECO:0000256" key="6">
    <source>
        <dbReference type="ARBA" id="ARBA00023242"/>
    </source>
</evidence>
<feature type="compositionally biased region" description="Basic and acidic residues" evidence="8">
    <location>
        <begin position="740"/>
        <end position="774"/>
    </location>
</feature>
<dbReference type="SUPFAM" id="SSF48371">
    <property type="entry name" value="ARM repeat"/>
    <property type="match status" value="1"/>
</dbReference>
<dbReference type="PANTHER" id="PTHR12663">
    <property type="entry name" value="ANDROGEN INDUCED INHIBITOR OF PROLIFERATION AS3 / PDS5-RELATED"/>
    <property type="match status" value="1"/>
</dbReference>
<comment type="subcellular location">
    <subcellularLocation>
        <location evidence="1">Nucleus</location>
    </subcellularLocation>
</comment>
<feature type="compositionally biased region" description="Basic and acidic residues" evidence="8">
    <location>
        <begin position="398"/>
        <end position="411"/>
    </location>
</feature>
<gene>
    <name evidence="10" type="ORF">HS088_TW04G00080</name>
</gene>
<dbReference type="EMBL" id="JAAARO010000004">
    <property type="protein sequence ID" value="KAF5748130.1"/>
    <property type="molecule type" value="Genomic_DNA"/>
</dbReference>
<dbReference type="Proteomes" id="UP000593562">
    <property type="component" value="Unassembled WGS sequence"/>
</dbReference>
<dbReference type="GO" id="GO:0006281">
    <property type="term" value="P:DNA repair"/>
    <property type="evidence" value="ECO:0007669"/>
    <property type="project" value="UniProtKB-KW"/>
</dbReference>
<evidence type="ECO:0000256" key="3">
    <source>
        <dbReference type="ARBA" id="ARBA00022763"/>
    </source>
</evidence>
<name>A0A7J7DP33_TRIWF</name>
<dbReference type="InParanoid" id="A0A7J7DP33"/>
<dbReference type="CDD" id="cd20404">
    <property type="entry name" value="Tudor_Agenet_AtEML-like"/>
    <property type="match status" value="1"/>
</dbReference>
<dbReference type="GO" id="GO:0000785">
    <property type="term" value="C:chromatin"/>
    <property type="evidence" value="ECO:0007669"/>
    <property type="project" value="TreeGrafter"/>
</dbReference>
<dbReference type="PANTHER" id="PTHR12663:SF3">
    <property type="entry name" value="SISTER CHROMATID COHESION PROTEIN PDS5 HOMOLOG C"/>
    <property type="match status" value="1"/>
</dbReference>
<feature type="compositionally biased region" description="Basic and acidic residues" evidence="8">
    <location>
        <begin position="781"/>
        <end position="796"/>
    </location>
</feature>
<feature type="compositionally biased region" description="Polar residues" evidence="8">
    <location>
        <begin position="298"/>
        <end position="308"/>
    </location>
</feature>
<evidence type="ECO:0000256" key="5">
    <source>
        <dbReference type="ARBA" id="ARBA00023204"/>
    </source>
</evidence>
<reference evidence="10 11" key="1">
    <citation type="journal article" date="2020" name="Nat. Commun.">
        <title>Genome of Tripterygium wilfordii and identification of cytochrome P450 involved in triptolide biosynthesis.</title>
        <authorList>
            <person name="Tu L."/>
            <person name="Su P."/>
            <person name="Zhang Z."/>
            <person name="Gao L."/>
            <person name="Wang J."/>
            <person name="Hu T."/>
            <person name="Zhou J."/>
            <person name="Zhang Y."/>
            <person name="Zhao Y."/>
            <person name="Liu Y."/>
            <person name="Song Y."/>
            <person name="Tong Y."/>
            <person name="Lu Y."/>
            <person name="Yang J."/>
            <person name="Xu C."/>
            <person name="Jia M."/>
            <person name="Peters R.J."/>
            <person name="Huang L."/>
            <person name="Gao W."/>
        </authorList>
    </citation>
    <scope>NUCLEOTIDE SEQUENCE [LARGE SCALE GENOMIC DNA]</scope>
    <source>
        <strain evidence="11">cv. XIE 37</strain>
        <tissue evidence="10">Leaf</tissue>
    </source>
</reference>
<evidence type="ECO:0000256" key="7">
    <source>
        <dbReference type="ARBA" id="ARBA00023306"/>
    </source>
</evidence>
<dbReference type="AlphaFoldDB" id="A0A7J7DP33"/>
<evidence type="ECO:0000259" key="9">
    <source>
        <dbReference type="Pfam" id="PF21743"/>
    </source>
</evidence>
<evidence type="ECO:0000256" key="2">
    <source>
        <dbReference type="ARBA" id="ARBA00022618"/>
    </source>
</evidence>
<dbReference type="Pfam" id="PF21743">
    <property type="entry name" value="PTM_DIR17_Tudor"/>
    <property type="match status" value="1"/>
</dbReference>
<organism evidence="10 11">
    <name type="scientific">Tripterygium wilfordii</name>
    <name type="common">Thunder God vine</name>
    <dbReference type="NCBI Taxonomy" id="458696"/>
    <lineage>
        <taxon>Eukaryota</taxon>
        <taxon>Viridiplantae</taxon>
        <taxon>Streptophyta</taxon>
        <taxon>Embryophyta</taxon>
        <taxon>Tracheophyta</taxon>
        <taxon>Spermatophyta</taxon>
        <taxon>Magnoliopsida</taxon>
        <taxon>eudicotyledons</taxon>
        <taxon>Gunneridae</taxon>
        <taxon>Pentapetalae</taxon>
        <taxon>rosids</taxon>
        <taxon>fabids</taxon>
        <taxon>Celastrales</taxon>
        <taxon>Celastraceae</taxon>
        <taxon>Tripterygium</taxon>
    </lineage>
</organism>
<keyword evidence="11" id="KW-1185">Reference proteome</keyword>
<feature type="region of interest" description="Disordered" evidence="8">
    <location>
        <begin position="256"/>
        <end position="620"/>
    </location>
</feature>
<feature type="compositionally biased region" description="Basic and acidic residues" evidence="8">
    <location>
        <begin position="257"/>
        <end position="286"/>
    </location>
</feature>
<evidence type="ECO:0000256" key="8">
    <source>
        <dbReference type="SAM" id="MobiDB-lite"/>
    </source>
</evidence>
<feature type="compositionally biased region" description="Low complexity" evidence="8">
    <location>
        <begin position="726"/>
        <end position="737"/>
    </location>
</feature>
<feature type="compositionally biased region" description="Basic and acidic residues" evidence="8">
    <location>
        <begin position="707"/>
        <end position="722"/>
    </location>
</feature>
<dbReference type="Pfam" id="PF20168">
    <property type="entry name" value="PDS5"/>
    <property type="match status" value="1"/>
</dbReference>
<dbReference type="GO" id="GO:0007064">
    <property type="term" value="P:mitotic sister chromatid cohesion"/>
    <property type="evidence" value="ECO:0007669"/>
    <property type="project" value="InterPro"/>
</dbReference>
<keyword evidence="4" id="KW-0498">Mitosis</keyword>
<feature type="domain" description="PTM/DIR17-like Tudor" evidence="9">
    <location>
        <begin position="626"/>
        <end position="669"/>
    </location>
</feature>
<dbReference type="Gene3D" id="2.30.30.140">
    <property type="match status" value="1"/>
</dbReference>
<dbReference type="SUPFAM" id="SSF63748">
    <property type="entry name" value="Tudor/PWWP/MBT"/>
    <property type="match status" value="1"/>
</dbReference>
<feature type="region of interest" description="Disordered" evidence="8">
    <location>
        <begin position="678"/>
        <end position="892"/>
    </location>
</feature>
<keyword evidence="3" id="KW-0227">DNA damage</keyword>
<keyword evidence="6" id="KW-0539">Nucleus</keyword>
<dbReference type="GO" id="GO:0035825">
    <property type="term" value="P:homologous recombination"/>
    <property type="evidence" value="ECO:0007669"/>
    <property type="project" value="UniProtKB-ARBA"/>
</dbReference>
<keyword evidence="7" id="KW-0131">Cell cycle</keyword>
<dbReference type="InterPro" id="IPR039776">
    <property type="entry name" value="Pds5"/>
</dbReference>